<dbReference type="EMBL" id="JTJJ01000051">
    <property type="protein sequence ID" value="KHJ67357.1"/>
    <property type="molecule type" value="Genomic_DNA"/>
</dbReference>
<evidence type="ECO:0000256" key="1">
    <source>
        <dbReference type="ARBA" id="ARBA00009199"/>
    </source>
</evidence>
<dbReference type="GO" id="GO:0016740">
    <property type="term" value="F:transferase activity"/>
    <property type="evidence" value="ECO:0007669"/>
    <property type="project" value="UniProtKB-KW"/>
</dbReference>
<dbReference type="InterPro" id="IPR036928">
    <property type="entry name" value="AS_sf"/>
</dbReference>
<evidence type="ECO:0000313" key="4">
    <source>
        <dbReference type="Proteomes" id="UP000030853"/>
    </source>
</evidence>
<dbReference type="RefSeq" id="WP_039332252.1">
    <property type="nucleotide sequence ID" value="NZ_JTJJ01000051.1"/>
</dbReference>
<accession>A0A0B1R808</accession>
<dbReference type="Pfam" id="PF01425">
    <property type="entry name" value="Amidase"/>
    <property type="match status" value="1"/>
</dbReference>
<dbReference type="Proteomes" id="UP000030853">
    <property type="component" value="Unassembled WGS sequence"/>
</dbReference>
<dbReference type="InterPro" id="IPR000120">
    <property type="entry name" value="Amidase"/>
</dbReference>
<evidence type="ECO:0000313" key="3">
    <source>
        <dbReference type="EMBL" id="KHJ67357.1"/>
    </source>
</evidence>
<dbReference type="SUPFAM" id="SSF75304">
    <property type="entry name" value="Amidase signature (AS) enzymes"/>
    <property type="match status" value="1"/>
</dbReference>
<protein>
    <submittedName>
        <fullName evidence="3">Glutamyl-tRNA amidotransferase</fullName>
    </submittedName>
</protein>
<dbReference type="Gene3D" id="3.90.1300.10">
    <property type="entry name" value="Amidase signature (AS) domain"/>
    <property type="match status" value="1"/>
</dbReference>
<dbReference type="InterPro" id="IPR023631">
    <property type="entry name" value="Amidase_dom"/>
</dbReference>
<comment type="caution">
    <text evidence="3">The sequence shown here is derived from an EMBL/GenBank/DDBJ whole genome shotgun (WGS) entry which is preliminary data.</text>
</comment>
<evidence type="ECO:0000259" key="2">
    <source>
        <dbReference type="Pfam" id="PF01425"/>
    </source>
</evidence>
<dbReference type="AlphaFoldDB" id="A0A0B1R808"/>
<organism evidence="3 4">
    <name type="scientific">Pantoea rodasii</name>
    <dbReference type="NCBI Taxonomy" id="1076549"/>
    <lineage>
        <taxon>Bacteria</taxon>
        <taxon>Pseudomonadati</taxon>
        <taxon>Pseudomonadota</taxon>
        <taxon>Gammaproteobacteria</taxon>
        <taxon>Enterobacterales</taxon>
        <taxon>Erwiniaceae</taxon>
        <taxon>Pantoea</taxon>
    </lineage>
</organism>
<keyword evidence="3" id="KW-0808">Transferase</keyword>
<comment type="similarity">
    <text evidence="1">Belongs to the amidase family.</text>
</comment>
<proteinExistence type="inferred from homology"/>
<gene>
    <name evidence="3" type="ORF">QU24_14240</name>
</gene>
<dbReference type="PANTHER" id="PTHR11895:SF7">
    <property type="entry name" value="GLUTAMYL-TRNA(GLN) AMIDOTRANSFERASE SUBUNIT A, MITOCHONDRIAL"/>
    <property type="match status" value="1"/>
</dbReference>
<feature type="domain" description="Amidase" evidence="2">
    <location>
        <begin position="26"/>
        <end position="457"/>
    </location>
</feature>
<name>A0A0B1R808_9GAMM</name>
<dbReference type="PANTHER" id="PTHR11895">
    <property type="entry name" value="TRANSAMIDASE"/>
    <property type="match status" value="1"/>
</dbReference>
<sequence length="483" mass="51802">MFDALLDGDATTLAGLIRKGEVSASEMTQAALERMAQREPQIQAFCTATPERALQQAAAVDAKRARGETLGAFAGVPLAVKDLICTAGVKTTSGSAAYADFIPEEDDITVERLLAADAVLLGKTTAPEFGYSGVGHNPLFPSPRNPWDLSKTPGGSSAGSGAALAARLCPIALGSDGGGSVRIPAAHCGVYGFKASMGRVPLWPGCRDERYPGVSSWESLEHIGPMTRTVRDSALMMSVMAGPDMRDRHSIPCSDVDWLGVLEKPLNGLRIAFSADFGYVAVDKEVRDVVTSAARKFAHELGAELEEVDPGIADEGATFSALVAFESDLTGMRQMQSELGSRMSPHLSAMLQRDWRAETFTDANTARKKICNQLWRFMQRYDLLLTPTLAVPPFPLNMQGPEIIDGRMVRSDHWLSFCYPFNFTGQPAASVPAGFTASGLPIGLQIVGRHLDDGLVLAASAAFEHIQPWNHLYPASIGVAHER</sequence>
<reference evidence="3 4" key="1">
    <citation type="submission" date="2014-11" db="EMBL/GenBank/DDBJ databases">
        <title>Genome sequencing of Pantoea rodasii ND03.</title>
        <authorList>
            <person name="Muhamad Yunos N.Y."/>
            <person name="Chan K.-G."/>
        </authorList>
    </citation>
    <scope>NUCLEOTIDE SEQUENCE [LARGE SCALE GENOMIC DNA]</scope>
    <source>
        <strain evidence="3 4">ND03</strain>
    </source>
</reference>